<dbReference type="InParanoid" id="A0A673Z424"/>
<reference evidence="1" key="2">
    <citation type="submission" date="2025-09" db="UniProtKB">
        <authorList>
            <consortium name="Ensembl"/>
        </authorList>
    </citation>
    <scope>IDENTIFICATION</scope>
</reference>
<dbReference type="Ensembl" id="ENSSTUT00000043783.1">
    <property type="protein sequence ID" value="ENSSTUP00000041924.1"/>
    <property type="gene ID" value="ENSSTUG00000017732.1"/>
</dbReference>
<dbReference type="GeneTree" id="ENSGT00990000204713"/>
<keyword evidence="2" id="KW-1185">Reference proteome</keyword>
<dbReference type="Proteomes" id="UP000472277">
    <property type="component" value="Chromosome 13"/>
</dbReference>
<evidence type="ECO:0008006" key="3">
    <source>
        <dbReference type="Google" id="ProtNLM"/>
    </source>
</evidence>
<accession>A0A673Z424</accession>
<organism evidence="1 2">
    <name type="scientific">Salmo trutta</name>
    <name type="common">Brown trout</name>
    <dbReference type="NCBI Taxonomy" id="8032"/>
    <lineage>
        <taxon>Eukaryota</taxon>
        <taxon>Metazoa</taxon>
        <taxon>Chordata</taxon>
        <taxon>Craniata</taxon>
        <taxon>Vertebrata</taxon>
        <taxon>Euteleostomi</taxon>
        <taxon>Actinopterygii</taxon>
        <taxon>Neopterygii</taxon>
        <taxon>Teleostei</taxon>
        <taxon>Protacanthopterygii</taxon>
        <taxon>Salmoniformes</taxon>
        <taxon>Salmonidae</taxon>
        <taxon>Salmoninae</taxon>
        <taxon>Salmo</taxon>
    </lineage>
</organism>
<dbReference type="AlphaFoldDB" id="A0A673Z424"/>
<dbReference type="InterPro" id="IPR008996">
    <property type="entry name" value="IL1/FGF"/>
</dbReference>
<dbReference type="SUPFAM" id="SSF50353">
    <property type="entry name" value="Cytokine"/>
    <property type="match status" value="1"/>
</dbReference>
<reference evidence="1" key="1">
    <citation type="submission" date="2025-08" db="UniProtKB">
        <authorList>
            <consortium name="Ensembl"/>
        </authorList>
    </citation>
    <scope>IDENTIFICATION</scope>
</reference>
<proteinExistence type="predicted"/>
<protein>
    <recommendedName>
        <fullName evidence="3">Interleukin-18</fullName>
    </recommendedName>
</protein>
<evidence type="ECO:0000313" key="2">
    <source>
        <dbReference type="Proteomes" id="UP000472277"/>
    </source>
</evidence>
<name>A0A673Z424_SALTR</name>
<dbReference type="Gene3D" id="2.80.10.50">
    <property type="match status" value="1"/>
</dbReference>
<sequence>MFSDMCVNLTILSIQNENFWVSGENSDDFEKETNICLAKIIQIKSHRFLVVDEECLKFEEGNKEQCKADDCQFNIQFYRNNDMPRGRAQTYMVCCKNLNQKGVSAKPLESIYILNTDICIHFEINSAYIYVTCNSVSFEAVPDAELMKLVLREVPECLYGFIKSWNMTEFMVLLLSH</sequence>
<evidence type="ECO:0000313" key="1">
    <source>
        <dbReference type="Ensembl" id="ENSSTUP00000041924.1"/>
    </source>
</evidence>